<protein>
    <submittedName>
        <fullName evidence="2">Modulator of FtsH protease</fullName>
    </submittedName>
</protein>
<proteinExistence type="predicted"/>
<keyword evidence="1" id="KW-1133">Transmembrane helix</keyword>
<dbReference type="RefSeq" id="WP_093338462.1">
    <property type="nucleotide sequence ID" value="NZ_FOUY01000004.1"/>
</dbReference>
<dbReference type="GO" id="GO:0008233">
    <property type="term" value="F:peptidase activity"/>
    <property type="evidence" value="ECO:0007669"/>
    <property type="project" value="UniProtKB-KW"/>
</dbReference>
<sequence>MESWSDFGVAVTGAGAALIGLLFVSMSINLRQIVTSASLPSRAAFALLLLVVPTLSAMLLLVPQHPLAYGVELLVLSVALGPPLIHLSRPGPRPAEQPRATRIGAVVVTVLTVGGTVVARVLLVAGSVAGTHGIVVSTVAAFGGALTNTWVLLVEILR</sequence>
<dbReference type="EMBL" id="FOUY01000004">
    <property type="protein sequence ID" value="SFM88886.1"/>
    <property type="molecule type" value="Genomic_DNA"/>
</dbReference>
<keyword evidence="1" id="KW-0472">Membrane</keyword>
<feature type="transmembrane region" description="Helical" evidence="1">
    <location>
        <begin position="6"/>
        <end position="30"/>
    </location>
</feature>
<feature type="transmembrane region" description="Helical" evidence="1">
    <location>
        <begin position="105"/>
        <end position="128"/>
    </location>
</feature>
<dbReference type="OrthoDB" id="3578885at2"/>
<gene>
    <name evidence="2" type="ORF">SAMN05216207_1004124</name>
</gene>
<feature type="transmembrane region" description="Helical" evidence="1">
    <location>
        <begin position="67"/>
        <end position="85"/>
    </location>
</feature>
<reference evidence="2 3" key="1">
    <citation type="submission" date="2016-10" db="EMBL/GenBank/DDBJ databases">
        <authorList>
            <person name="de Groot N.N."/>
        </authorList>
    </citation>
    <scope>NUCLEOTIDE SEQUENCE [LARGE SCALE GENOMIC DNA]</scope>
    <source>
        <strain evidence="2 3">CGMCC 4.1877</strain>
    </source>
</reference>
<feature type="transmembrane region" description="Helical" evidence="1">
    <location>
        <begin position="134"/>
        <end position="157"/>
    </location>
</feature>
<organism evidence="2 3">
    <name type="scientific">Pseudonocardia ammonioxydans</name>
    <dbReference type="NCBI Taxonomy" id="260086"/>
    <lineage>
        <taxon>Bacteria</taxon>
        <taxon>Bacillati</taxon>
        <taxon>Actinomycetota</taxon>
        <taxon>Actinomycetes</taxon>
        <taxon>Pseudonocardiales</taxon>
        <taxon>Pseudonocardiaceae</taxon>
        <taxon>Pseudonocardia</taxon>
    </lineage>
</organism>
<dbReference type="Proteomes" id="UP000199614">
    <property type="component" value="Unassembled WGS sequence"/>
</dbReference>
<dbReference type="GO" id="GO:0006508">
    <property type="term" value="P:proteolysis"/>
    <property type="evidence" value="ECO:0007669"/>
    <property type="project" value="UniProtKB-KW"/>
</dbReference>
<keyword evidence="2" id="KW-0645">Protease</keyword>
<accession>A0A1I4UIU3</accession>
<keyword evidence="3" id="KW-1185">Reference proteome</keyword>
<keyword evidence="2" id="KW-0378">Hydrolase</keyword>
<evidence type="ECO:0000313" key="3">
    <source>
        <dbReference type="Proteomes" id="UP000199614"/>
    </source>
</evidence>
<evidence type="ECO:0000256" key="1">
    <source>
        <dbReference type="SAM" id="Phobius"/>
    </source>
</evidence>
<name>A0A1I4UIU3_PSUAM</name>
<dbReference type="AlphaFoldDB" id="A0A1I4UIU3"/>
<keyword evidence="1" id="KW-0812">Transmembrane</keyword>
<evidence type="ECO:0000313" key="2">
    <source>
        <dbReference type="EMBL" id="SFM88886.1"/>
    </source>
</evidence>
<feature type="transmembrane region" description="Helical" evidence="1">
    <location>
        <begin position="42"/>
        <end position="61"/>
    </location>
</feature>